<name>A0A0C3PP89_PISTI</name>
<dbReference type="Proteomes" id="UP000054217">
    <property type="component" value="Unassembled WGS sequence"/>
</dbReference>
<dbReference type="HOGENOM" id="CLU_2723245_0_0_1"/>
<keyword evidence="3" id="KW-1185">Reference proteome</keyword>
<evidence type="ECO:0000313" key="2">
    <source>
        <dbReference type="EMBL" id="KIO10726.1"/>
    </source>
</evidence>
<reference evidence="2 3" key="1">
    <citation type="submission" date="2014-04" db="EMBL/GenBank/DDBJ databases">
        <authorList>
            <consortium name="DOE Joint Genome Institute"/>
            <person name="Kuo A."/>
            <person name="Kohler A."/>
            <person name="Costa M.D."/>
            <person name="Nagy L.G."/>
            <person name="Floudas D."/>
            <person name="Copeland A."/>
            <person name="Barry K.W."/>
            <person name="Cichocki N."/>
            <person name="Veneault-Fourrey C."/>
            <person name="LaButti K."/>
            <person name="Lindquist E.A."/>
            <person name="Lipzen A."/>
            <person name="Lundell T."/>
            <person name="Morin E."/>
            <person name="Murat C."/>
            <person name="Sun H."/>
            <person name="Tunlid A."/>
            <person name="Henrissat B."/>
            <person name="Grigoriev I.V."/>
            <person name="Hibbett D.S."/>
            <person name="Martin F."/>
            <person name="Nordberg H.P."/>
            <person name="Cantor M.N."/>
            <person name="Hua S.X."/>
        </authorList>
    </citation>
    <scope>NUCLEOTIDE SEQUENCE [LARGE SCALE GENOMIC DNA]</scope>
    <source>
        <strain evidence="2 3">Marx 270</strain>
    </source>
</reference>
<protein>
    <recommendedName>
        <fullName evidence="4">Secreted protein</fullName>
    </recommendedName>
</protein>
<sequence length="72" mass="8181">MHRVDWVIIAFAHTLTLLPHSHSLLLFFLPLCTLQGSAGGDSFFCSPSPSELRFYTSIIHTDTRWPMLVPPR</sequence>
<keyword evidence="1" id="KW-0732">Signal</keyword>
<organism evidence="2 3">
    <name type="scientific">Pisolithus tinctorius Marx 270</name>
    <dbReference type="NCBI Taxonomy" id="870435"/>
    <lineage>
        <taxon>Eukaryota</taxon>
        <taxon>Fungi</taxon>
        <taxon>Dikarya</taxon>
        <taxon>Basidiomycota</taxon>
        <taxon>Agaricomycotina</taxon>
        <taxon>Agaricomycetes</taxon>
        <taxon>Agaricomycetidae</taxon>
        <taxon>Boletales</taxon>
        <taxon>Sclerodermatineae</taxon>
        <taxon>Pisolithaceae</taxon>
        <taxon>Pisolithus</taxon>
    </lineage>
</organism>
<dbReference type="AlphaFoldDB" id="A0A0C3PP89"/>
<gene>
    <name evidence="2" type="ORF">M404DRAFT_873073</name>
</gene>
<proteinExistence type="predicted"/>
<evidence type="ECO:0008006" key="4">
    <source>
        <dbReference type="Google" id="ProtNLM"/>
    </source>
</evidence>
<feature type="signal peptide" evidence="1">
    <location>
        <begin position="1"/>
        <end position="39"/>
    </location>
</feature>
<evidence type="ECO:0000313" key="3">
    <source>
        <dbReference type="Proteomes" id="UP000054217"/>
    </source>
</evidence>
<accession>A0A0C3PP89</accession>
<evidence type="ECO:0000256" key="1">
    <source>
        <dbReference type="SAM" id="SignalP"/>
    </source>
</evidence>
<dbReference type="InParanoid" id="A0A0C3PP89"/>
<feature type="chain" id="PRO_5002168065" description="Secreted protein" evidence="1">
    <location>
        <begin position="40"/>
        <end position="72"/>
    </location>
</feature>
<dbReference type="EMBL" id="KN831951">
    <property type="protein sequence ID" value="KIO10726.1"/>
    <property type="molecule type" value="Genomic_DNA"/>
</dbReference>
<reference evidence="3" key="2">
    <citation type="submission" date="2015-01" db="EMBL/GenBank/DDBJ databases">
        <title>Evolutionary Origins and Diversification of the Mycorrhizal Mutualists.</title>
        <authorList>
            <consortium name="DOE Joint Genome Institute"/>
            <consortium name="Mycorrhizal Genomics Consortium"/>
            <person name="Kohler A."/>
            <person name="Kuo A."/>
            <person name="Nagy L.G."/>
            <person name="Floudas D."/>
            <person name="Copeland A."/>
            <person name="Barry K.W."/>
            <person name="Cichocki N."/>
            <person name="Veneault-Fourrey C."/>
            <person name="LaButti K."/>
            <person name="Lindquist E.A."/>
            <person name="Lipzen A."/>
            <person name="Lundell T."/>
            <person name="Morin E."/>
            <person name="Murat C."/>
            <person name="Riley R."/>
            <person name="Ohm R."/>
            <person name="Sun H."/>
            <person name="Tunlid A."/>
            <person name="Henrissat B."/>
            <person name="Grigoriev I.V."/>
            <person name="Hibbett D.S."/>
            <person name="Martin F."/>
        </authorList>
    </citation>
    <scope>NUCLEOTIDE SEQUENCE [LARGE SCALE GENOMIC DNA]</scope>
    <source>
        <strain evidence="3">Marx 270</strain>
    </source>
</reference>